<feature type="domain" description="CheW-like" evidence="2">
    <location>
        <begin position="261"/>
        <end position="406"/>
    </location>
</feature>
<dbReference type="SUPFAM" id="SSF50341">
    <property type="entry name" value="CheW-like"/>
    <property type="match status" value="2"/>
</dbReference>
<sequence length="407" mass="44674">MKLVEFECGRRRFGVEARVLTAVVPARSVVPAGPDHFPWVGWVRWDGQFWPVLDLAGLWWGTSSPRPGHAHVLIPRSDLQASRKGLAAWLVDRVTGVARYRAEDFVTGQLVLGTGTVHCATLLDGHGVLYWLSESTWSESVRQGALTAPPRPAFPPDPAAPRPLPDFQESPDPLAGGGKRLHRSTAMATTTGRVARRAGDCWRRWGSWGDRSCPELSRVCDCRDCDVFHGAAMDVLERLCPDGTDALLVVPPASRAVPPARCMVLLWELDEECWAMDARCIVEVTGPLPFRRVPGGRERPICGVVQWRGLVLPCVSLRTLLRRPEPGPAPGGPVGPRVVIWELQGRLTAWPVDRVLGLARVPGEVGKGPSGRLGPRASGLPGSYFMHQGRWVGWLDPGQLRCIWDRS</sequence>
<keyword evidence="4" id="KW-1185">Reference proteome</keyword>
<proteinExistence type="predicted"/>
<evidence type="ECO:0000256" key="1">
    <source>
        <dbReference type="SAM" id="MobiDB-lite"/>
    </source>
</evidence>
<feature type="compositionally biased region" description="Pro residues" evidence="1">
    <location>
        <begin position="149"/>
        <end position="164"/>
    </location>
</feature>
<evidence type="ECO:0000313" key="3">
    <source>
        <dbReference type="EMBL" id="NGO38761.1"/>
    </source>
</evidence>
<reference evidence="3 4" key="1">
    <citation type="submission" date="2020-02" db="EMBL/GenBank/DDBJ databases">
        <title>Draft genome sequence of Limisphaera ngatamarikiensis NGM72.4T, a thermophilic Verrucomicrobia grouped in subdivision 3.</title>
        <authorList>
            <person name="Carere C.R."/>
            <person name="Steen J."/>
            <person name="Hugenholtz P."/>
            <person name="Stott M.B."/>
        </authorList>
    </citation>
    <scope>NUCLEOTIDE SEQUENCE [LARGE SCALE GENOMIC DNA]</scope>
    <source>
        <strain evidence="3 4">NGM72.4</strain>
    </source>
</reference>
<dbReference type="Gene3D" id="2.40.50.180">
    <property type="entry name" value="CheA-289, Domain 4"/>
    <property type="match status" value="1"/>
</dbReference>
<dbReference type="Pfam" id="PF01584">
    <property type="entry name" value="CheW"/>
    <property type="match status" value="2"/>
</dbReference>
<dbReference type="AlphaFoldDB" id="A0A6M1RTQ7"/>
<dbReference type="InterPro" id="IPR036061">
    <property type="entry name" value="CheW-like_dom_sf"/>
</dbReference>
<dbReference type="PANTHER" id="PTHR22617:SF23">
    <property type="entry name" value="CHEMOTAXIS PROTEIN CHEW"/>
    <property type="match status" value="1"/>
</dbReference>
<dbReference type="PROSITE" id="PS50851">
    <property type="entry name" value="CHEW"/>
    <property type="match status" value="1"/>
</dbReference>
<protein>
    <recommendedName>
        <fullName evidence="2">CheW-like domain-containing protein</fullName>
    </recommendedName>
</protein>
<dbReference type="InterPro" id="IPR002545">
    <property type="entry name" value="CheW-lke_dom"/>
</dbReference>
<dbReference type="GO" id="GO:0006935">
    <property type="term" value="P:chemotaxis"/>
    <property type="evidence" value="ECO:0007669"/>
    <property type="project" value="InterPro"/>
</dbReference>
<feature type="region of interest" description="Disordered" evidence="1">
    <location>
        <begin position="142"/>
        <end position="180"/>
    </location>
</feature>
<name>A0A6M1RTQ7_9BACT</name>
<evidence type="ECO:0000259" key="2">
    <source>
        <dbReference type="PROSITE" id="PS50851"/>
    </source>
</evidence>
<dbReference type="PANTHER" id="PTHR22617">
    <property type="entry name" value="CHEMOTAXIS SENSOR HISTIDINE KINASE-RELATED"/>
    <property type="match status" value="1"/>
</dbReference>
<dbReference type="GO" id="GO:0007165">
    <property type="term" value="P:signal transduction"/>
    <property type="evidence" value="ECO:0007669"/>
    <property type="project" value="InterPro"/>
</dbReference>
<organism evidence="3 4">
    <name type="scientific">Limisphaera ngatamarikiensis</name>
    <dbReference type="NCBI Taxonomy" id="1324935"/>
    <lineage>
        <taxon>Bacteria</taxon>
        <taxon>Pseudomonadati</taxon>
        <taxon>Verrucomicrobiota</taxon>
        <taxon>Verrucomicrobiia</taxon>
        <taxon>Limisphaerales</taxon>
        <taxon>Limisphaeraceae</taxon>
        <taxon>Limisphaera</taxon>
    </lineage>
</organism>
<dbReference type="GO" id="GO:0005829">
    <property type="term" value="C:cytosol"/>
    <property type="evidence" value="ECO:0007669"/>
    <property type="project" value="TreeGrafter"/>
</dbReference>
<dbReference type="RefSeq" id="WP_165106400.1">
    <property type="nucleotide sequence ID" value="NZ_JAAKYA010000029.1"/>
</dbReference>
<accession>A0A6M1RTQ7</accession>
<dbReference type="InterPro" id="IPR039315">
    <property type="entry name" value="CheW"/>
</dbReference>
<gene>
    <name evidence="3" type="ORF">G4L39_05045</name>
</gene>
<dbReference type="Proteomes" id="UP000477311">
    <property type="component" value="Unassembled WGS sequence"/>
</dbReference>
<comment type="caution">
    <text evidence="3">The sequence shown here is derived from an EMBL/GenBank/DDBJ whole genome shotgun (WGS) entry which is preliminary data.</text>
</comment>
<evidence type="ECO:0000313" key="4">
    <source>
        <dbReference type="Proteomes" id="UP000477311"/>
    </source>
</evidence>
<dbReference type="EMBL" id="JAAKYA010000029">
    <property type="protein sequence ID" value="NGO38761.1"/>
    <property type="molecule type" value="Genomic_DNA"/>
</dbReference>